<feature type="non-terminal residue" evidence="7">
    <location>
        <position position="1"/>
    </location>
</feature>
<keyword evidence="5 6" id="KW-0472">Membrane</keyword>
<comment type="subcellular location">
    <subcellularLocation>
        <location evidence="1">Cell membrane</location>
        <topology evidence="1">Multi-pass membrane protein</topology>
    </subcellularLocation>
</comment>
<dbReference type="GO" id="GO:0022857">
    <property type="term" value="F:transmembrane transporter activity"/>
    <property type="evidence" value="ECO:0007669"/>
    <property type="project" value="InterPro"/>
</dbReference>
<feature type="transmembrane region" description="Helical" evidence="6">
    <location>
        <begin position="288"/>
        <end position="311"/>
    </location>
</feature>
<sequence>VLLVLFAYYTAATWGVVHPVGDSAAREVSEKIISQKKDARVVIVVRKGDDEQAFAKELKAQLQKAGSTVVQEVTGAPSDASDALRELGEKNQRVDFIATTHEAAANGVLNPEPGKEKERSLPGLAKQHASLANAKVIEPNSYKWSHFLTRKNVLKIANHISYTAIIAIGMTMVIITAGIDLSVGSLMAFGAVATAWMIQKWGGAADATTFSLIFFCLGGMGLCGLFGVFSGVMVTAFRIPAFIVTLGIMMIARGLAHIISGTQPISVDAQGFDWLGSQATIPGVPNPVTLMILLFVLAHILMTRTTLGRYIYAVGGNPEAARLSGVPVKWVLVFVYTLCGLFAGLAGIINASLFTSGNPKFGEGEELQVIAAVVVGGTSLAGGEGRILGTLIGALIIAVIYSGMNQTGVGEHMQKVVFGLLILAAVLLDQLKKRSFKLRD</sequence>
<dbReference type="PANTHER" id="PTHR32196:SF72">
    <property type="entry name" value="RIBOSE IMPORT PERMEASE PROTEIN RBSC"/>
    <property type="match status" value="1"/>
</dbReference>
<dbReference type="CDD" id="cd06579">
    <property type="entry name" value="TM_PBP1_transp_AraH_like"/>
    <property type="match status" value="1"/>
</dbReference>
<evidence type="ECO:0000313" key="7">
    <source>
        <dbReference type="EMBL" id="SVA51178.1"/>
    </source>
</evidence>
<dbReference type="GO" id="GO:0005886">
    <property type="term" value="C:plasma membrane"/>
    <property type="evidence" value="ECO:0007669"/>
    <property type="project" value="UniProtKB-SubCell"/>
</dbReference>
<feature type="transmembrane region" description="Helical" evidence="6">
    <location>
        <begin position="387"/>
        <end position="404"/>
    </location>
</feature>
<evidence type="ECO:0008006" key="8">
    <source>
        <dbReference type="Google" id="ProtNLM"/>
    </source>
</evidence>
<proteinExistence type="predicted"/>
<feature type="transmembrane region" description="Helical" evidence="6">
    <location>
        <begin position="210"/>
        <end position="229"/>
    </location>
</feature>
<gene>
    <name evidence="7" type="ORF">METZ01_LOCUS104032</name>
</gene>
<accession>A0A381WGH6</accession>
<name>A0A381WGH6_9ZZZZ</name>
<organism evidence="7">
    <name type="scientific">marine metagenome</name>
    <dbReference type="NCBI Taxonomy" id="408172"/>
    <lineage>
        <taxon>unclassified sequences</taxon>
        <taxon>metagenomes</taxon>
        <taxon>ecological metagenomes</taxon>
    </lineage>
</organism>
<feature type="transmembrane region" description="Helical" evidence="6">
    <location>
        <begin position="235"/>
        <end position="256"/>
    </location>
</feature>
<evidence type="ECO:0000256" key="4">
    <source>
        <dbReference type="ARBA" id="ARBA00022989"/>
    </source>
</evidence>
<keyword evidence="3 6" id="KW-0812">Transmembrane</keyword>
<keyword evidence="2" id="KW-1003">Cell membrane</keyword>
<evidence type="ECO:0000256" key="5">
    <source>
        <dbReference type="ARBA" id="ARBA00023136"/>
    </source>
</evidence>
<evidence type="ECO:0000256" key="3">
    <source>
        <dbReference type="ARBA" id="ARBA00022692"/>
    </source>
</evidence>
<dbReference type="EMBL" id="UINC01011622">
    <property type="protein sequence ID" value="SVA51178.1"/>
    <property type="molecule type" value="Genomic_DNA"/>
</dbReference>
<evidence type="ECO:0000256" key="1">
    <source>
        <dbReference type="ARBA" id="ARBA00004651"/>
    </source>
</evidence>
<dbReference type="AlphaFoldDB" id="A0A381WGH6"/>
<reference evidence="7" key="1">
    <citation type="submission" date="2018-05" db="EMBL/GenBank/DDBJ databases">
        <authorList>
            <person name="Lanie J.A."/>
            <person name="Ng W.-L."/>
            <person name="Kazmierczak K.M."/>
            <person name="Andrzejewski T.M."/>
            <person name="Davidsen T.M."/>
            <person name="Wayne K.J."/>
            <person name="Tettelin H."/>
            <person name="Glass J.I."/>
            <person name="Rusch D."/>
            <person name="Podicherti R."/>
            <person name="Tsui H.-C.T."/>
            <person name="Winkler M.E."/>
        </authorList>
    </citation>
    <scope>NUCLEOTIDE SEQUENCE</scope>
</reference>
<feature type="transmembrane region" description="Helical" evidence="6">
    <location>
        <begin position="416"/>
        <end position="431"/>
    </location>
</feature>
<dbReference type="Pfam" id="PF02653">
    <property type="entry name" value="BPD_transp_2"/>
    <property type="match status" value="1"/>
</dbReference>
<feature type="transmembrane region" description="Helical" evidence="6">
    <location>
        <begin position="156"/>
        <end position="175"/>
    </location>
</feature>
<feature type="transmembrane region" description="Helical" evidence="6">
    <location>
        <begin position="331"/>
        <end position="353"/>
    </location>
</feature>
<dbReference type="PANTHER" id="PTHR32196">
    <property type="entry name" value="ABC TRANSPORTER PERMEASE PROTEIN YPHD-RELATED-RELATED"/>
    <property type="match status" value="1"/>
</dbReference>
<keyword evidence="4 6" id="KW-1133">Transmembrane helix</keyword>
<protein>
    <recommendedName>
        <fullName evidence="8">Sugar-transporting ATPase</fullName>
    </recommendedName>
</protein>
<evidence type="ECO:0000256" key="2">
    <source>
        <dbReference type="ARBA" id="ARBA00022475"/>
    </source>
</evidence>
<dbReference type="InterPro" id="IPR001851">
    <property type="entry name" value="ABC_transp_permease"/>
</dbReference>
<evidence type="ECO:0000256" key="6">
    <source>
        <dbReference type="SAM" id="Phobius"/>
    </source>
</evidence>